<accession>A0A922LC83</accession>
<proteinExistence type="predicted"/>
<keyword evidence="1" id="KW-1133">Transmembrane helix</keyword>
<comment type="caution">
    <text evidence="2">The sequence shown here is derived from an EMBL/GenBank/DDBJ whole genome shotgun (WGS) entry which is preliminary data.</text>
</comment>
<dbReference type="EMBL" id="AMPZ03000120">
    <property type="protein sequence ID" value="KAH9578476.1"/>
    <property type="molecule type" value="Genomic_DNA"/>
</dbReference>
<dbReference type="CTD" id="75576322"/>
<keyword evidence="1" id="KW-0472">Membrane</keyword>
<evidence type="ECO:0000256" key="1">
    <source>
        <dbReference type="SAM" id="Phobius"/>
    </source>
</evidence>
<keyword evidence="3" id="KW-1185">Reference proteome</keyword>
<reference evidence="2" key="1">
    <citation type="journal article" date="2012" name="Nat. Genet.">
        <title>Whole-genome sequence of Schistosoma haematobium.</title>
        <authorList>
            <person name="Young N.D."/>
            <person name="Jex A.R."/>
            <person name="Li B."/>
            <person name="Liu S."/>
            <person name="Yang L."/>
            <person name="Xiong Z."/>
            <person name="Li Y."/>
            <person name="Cantacessi C."/>
            <person name="Hall R.S."/>
            <person name="Xu X."/>
            <person name="Chen F."/>
            <person name="Wu X."/>
            <person name="Zerlotini A."/>
            <person name="Oliveira G."/>
            <person name="Hofmann A."/>
            <person name="Zhang G."/>
            <person name="Fang X."/>
            <person name="Kang Y."/>
            <person name="Campbell B.E."/>
            <person name="Loukas A."/>
            <person name="Ranganathan S."/>
            <person name="Rollinson D."/>
            <person name="Rinaldi G."/>
            <person name="Brindley P.J."/>
            <person name="Yang H."/>
            <person name="Wang J."/>
            <person name="Wang J."/>
            <person name="Gasser R.B."/>
        </authorList>
    </citation>
    <scope>NUCLEOTIDE SEQUENCE</scope>
</reference>
<name>A0A922LC83_SCHHA</name>
<protein>
    <recommendedName>
        <fullName evidence="4">Egg protein CP391S-like protein</fullName>
    </recommendedName>
</protein>
<evidence type="ECO:0008006" key="4">
    <source>
        <dbReference type="Google" id="ProtNLM"/>
    </source>
</evidence>
<organism evidence="2 3">
    <name type="scientific">Schistosoma haematobium</name>
    <name type="common">Blood fluke</name>
    <dbReference type="NCBI Taxonomy" id="6185"/>
    <lineage>
        <taxon>Eukaryota</taxon>
        <taxon>Metazoa</taxon>
        <taxon>Spiralia</taxon>
        <taxon>Lophotrochozoa</taxon>
        <taxon>Platyhelminthes</taxon>
        <taxon>Trematoda</taxon>
        <taxon>Digenea</taxon>
        <taxon>Strigeidida</taxon>
        <taxon>Schistosomatoidea</taxon>
        <taxon>Schistosomatidae</taxon>
        <taxon>Schistosoma</taxon>
    </lineage>
</organism>
<feature type="non-terminal residue" evidence="2">
    <location>
        <position position="231"/>
    </location>
</feature>
<gene>
    <name evidence="2" type="ORF">MS3_00000338</name>
</gene>
<keyword evidence="1" id="KW-0812">Transmembrane</keyword>
<reference evidence="2" key="2">
    <citation type="journal article" date="2019" name="Gigascience">
        <title>High-quality Schistosoma haematobium genome achieved by single-molecule and long-range sequencing.</title>
        <authorList>
            <person name="Stroehlein A.J."/>
            <person name="Korhonen P.K."/>
            <person name="Chong T.M."/>
            <person name="Lim Y.L."/>
            <person name="Chan K.G."/>
            <person name="Webster B."/>
            <person name="Rollinson D."/>
            <person name="Brindley P.J."/>
            <person name="Gasser R.B."/>
            <person name="Young N.D."/>
        </authorList>
    </citation>
    <scope>NUCLEOTIDE SEQUENCE</scope>
</reference>
<dbReference type="Proteomes" id="UP000471633">
    <property type="component" value="Unassembled WGS sequence"/>
</dbReference>
<sequence>IYLIHTTGVIVILGGAVGLINHIMPGTFLPQFEMLHNNESIAVKWYFRTHVNDTYITSKVTNLIHRNGKISIYYENIPTEIEDRQLYTKIQHLDTCSDTLEIKKVELSEISVPSKWIKSDTLVEIEPIESSCSKHSSTDECQNATTSNMRCIWCETANMCIISNDEDTHELKVDDCRIKNTTVHTHVTEHNKHNNTLHYLYIGIPIVVSFCVLCIGCFVGRWLYKRKSSNS</sequence>
<dbReference type="RefSeq" id="XP_051063962.1">
    <property type="nucleotide sequence ID" value="XM_051208144.1"/>
</dbReference>
<reference evidence="2" key="4">
    <citation type="journal article" date="2022" name="PLoS Pathog.">
        <title>Chromosome-level genome of Schistosoma haematobium underpins genome-wide explorations of molecular variation.</title>
        <authorList>
            <person name="Stroehlein A.J."/>
            <person name="Korhonen P.K."/>
            <person name="Lee V.V."/>
            <person name="Ralph S.A."/>
            <person name="Mentink-Kane M."/>
            <person name="You H."/>
            <person name="McManus D.P."/>
            <person name="Tchuente L.T."/>
            <person name="Stothard J.R."/>
            <person name="Kaur P."/>
            <person name="Dudchenko O."/>
            <person name="Aiden E.L."/>
            <person name="Yang B."/>
            <person name="Yang H."/>
            <person name="Emery A.M."/>
            <person name="Webster B.L."/>
            <person name="Brindley P.J."/>
            <person name="Rollinson D."/>
            <person name="Chang B.C.H."/>
            <person name="Gasser R.B."/>
            <person name="Young N.D."/>
        </authorList>
    </citation>
    <scope>NUCLEOTIDE SEQUENCE</scope>
</reference>
<dbReference type="AlphaFoldDB" id="A0A922LC83"/>
<evidence type="ECO:0000313" key="3">
    <source>
        <dbReference type="Proteomes" id="UP000471633"/>
    </source>
</evidence>
<dbReference type="GeneID" id="75576322"/>
<dbReference type="KEGG" id="shx:MS3_00000338"/>
<feature type="transmembrane region" description="Helical" evidence="1">
    <location>
        <begin position="199"/>
        <end position="224"/>
    </location>
</feature>
<reference evidence="2" key="3">
    <citation type="submission" date="2021-06" db="EMBL/GenBank/DDBJ databases">
        <title>Chromosome-level genome assembly for S. haematobium.</title>
        <authorList>
            <person name="Stroehlein A.J."/>
        </authorList>
    </citation>
    <scope>NUCLEOTIDE SEQUENCE</scope>
</reference>
<evidence type="ECO:0000313" key="2">
    <source>
        <dbReference type="EMBL" id="KAH9578476.1"/>
    </source>
</evidence>